<keyword evidence="1" id="KW-0812">Transmembrane</keyword>
<dbReference type="EMBL" id="RPDH01000002">
    <property type="protein sequence ID" value="RPE08019.1"/>
    <property type="molecule type" value="Genomic_DNA"/>
</dbReference>
<keyword evidence="1" id="KW-1133">Transmembrane helix</keyword>
<feature type="transmembrane region" description="Helical" evidence="1">
    <location>
        <begin position="78"/>
        <end position="97"/>
    </location>
</feature>
<name>A0A3N4PN00_9BACT</name>
<dbReference type="OrthoDB" id="9809859at2"/>
<feature type="transmembrane region" description="Helical" evidence="1">
    <location>
        <begin position="7"/>
        <end position="26"/>
    </location>
</feature>
<dbReference type="Proteomes" id="UP000278351">
    <property type="component" value="Unassembled WGS sequence"/>
</dbReference>
<accession>A0A3N4PN00</accession>
<gene>
    <name evidence="2" type="ORF">EGT74_13170</name>
</gene>
<evidence type="ECO:0000256" key="1">
    <source>
        <dbReference type="SAM" id="Phobius"/>
    </source>
</evidence>
<evidence type="ECO:0008006" key="4">
    <source>
        <dbReference type="Google" id="ProtNLM"/>
    </source>
</evidence>
<dbReference type="AlphaFoldDB" id="A0A3N4PN00"/>
<proteinExistence type="predicted"/>
<evidence type="ECO:0000313" key="2">
    <source>
        <dbReference type="EMBL" id="RPE08019.1"/>
    </source>
</evidence>
<feature type="transmembrane region" description="Helical" evidence="1">
    <location>
        <begin position="167"/>
        <end position="185"/>
    </location>
</feature>
<keyword evidence="1" id="KW-0472">Membrane</keyword>
<organism evidence="2 3">
    <name type="scientific">Chitinophaga lutea</name>
    <dbReference type="NCBI Taxonomy" id="2488634"/>
    <lineage>
        <taxon>Bacteria</taxon>
        <taxon>Pseudomonadati</taxon>
        <taxon>Bacteroidota</taxon>
        <taxon>Chitinophagia</taxon>
        <taxon>Chitinophagales</taxon>
        <taxon>Chitinophagaceae</taxon>
        <taxon>Chitinophaga</taxon>
    </lineage>
</organism>
<reference evidence="2 3" key="1">
    <citation type="submission" date="2018-11" db="EMBL/GenBank/DDBJ databases">
        <title>Chitinophaga lutea sp.nov., isolate from arsenic contaminated soil.</title>
        <authorList>
            <person name="Zong Y."/>
        </authorList>
    </citation>
    <scope>NUCLEOTIDE SEQUENCE [LARGE SCALE GENOMIC DNA]</scope>
    <source>
        <strain evidence="2 3">ZY74</strain>
    </source>
</reference>
<evidence type="ECO:0000313" key="3">
    <source>
        <dbReference type="Proteomes" id="UP000278351"/>
    </source>
</evidence>
<sequence>MNNKLSIVAKISIFLAIGCIAALWAAPMWRIDLAAPQYPEGISMQIWINDVKGEVDIINGLNHYIGMKTIHKEDFREFVYLPIALAVFCGLGLLVFIRNRRGLYYGWTGLLIGMAILSMYDFWKWEYDYGHNLDPTAPIKVPGMAYQPPLIGYKKMLNFEALSQPDLGGWLFITAVVLLTAVSCYEWKRAKSKTV</sequence>
<protein>
    <recommendedName>
        <fullName evidence="4">Copper chaperone NosL</fullName>
    </recommendedName>
</protein>
<feature type="transmembrane region" description="Helical" evidence="1">
    <location>
        <begin position="104"/>
        <end position="123"/>
    </location>
</feature>
<comment type="caution">
    <text evidence="2">The sequence shown here is derived from an EMBL/GenBank/DDBJ whole genome shotgun (WGS) entry which is preliminary data.</text>
</comment>
<keyword evidence="3" id="KW-1185">Reference proteome</keyword>
<dbReference type="RefSeq" id="WP_123847016.1">
    <property type="nucleotide sequence ID" value="NZ_RPDH01000002.1"/>
</dbReference>